<keyword evidence="4" id="KW-1185">Reference proteome</keyword>
<evidence type="ECO:0000313" key="4">
    <source>
        <dbReference type="Proteomes" id="UP001143981"/>
    </source>
</evidence>
<organism evidence="3 4">
    <name type="scientific">Coemansia biformis</name>
    <dbReference type="NCBI Taxonomy" id="1286918"/>
    <lineage>
        <taxon>Eukaryota</taxon>
        <taxon>Fungi</taxon>
        <taxon>Fungi incertae sedis</taxon>
        <taxon>Zoopagomycota</taxon>
        <taxon>Kickxellomycotina</taxon>
        <taxon>Kickxellomycetes</taxon>
        <taxon>Kickxellales</taxon>
        <taxon>Kickxellaceae</taxon>
        <taxon>Coemansia</taxon>
    </lineage>
</organism>
<dbReference type="AlphaFoldDB" id="A0A9W8CNI8"/>
<keyword evidence="2" id="KW-1133">Transmembrane helix</keyword>
<dbReference type="OrthoDB" id="5592134at2759"/>
<gene>
    <name evidence="3" type="ORF">LPJ61_007053</name>
</gene>
<feature type="transmembrane region" description="Helical" evidence="2">
    <location>
        <begin position="6"/>
        <end position="24"/>
    </location>
</feature>
<keyword evidence="2" id="KW-0472">Membrane</keyword>
<feature type="region of interest" description="Disordered" evidence="1">
    <location>
        <begin position="139"/>
        <end position="163"/>
    </location>
</feature>
<dbReference type="Proteomes" id="UP001143981">
    <property type="component" value="Unassembled WGS sequence"/>
</dbReference>
<proteinExistence type="predicted"/>
<protein>
    <submittedName>
        <fullName evidence="3">Uncharacterized protein</fullName>
    </submittedName>
</protein>
<comment type="caution">
    <text evidence="3">The sequence shown here is derived from an EMBL/GenBank/DDBJ whole genome shotgun (WGS) entry which is preliminary data.</text>
</comment>
<name>A0A9W8CNI8_9FUNG</name>
<reference evidence="3" key="1">
    <citation type="submission" date="2022-07" db="EMBL/GenBank/DDBJ databases">
        <title>Phylogenomic reconstructions and comparative analyses of Kickxellomycotina fungi.</title>
        <authorList>
            <person name="Reynolds N.K."/>
            <person name="Stajich J.E."/>
            <person name="Barry K."/>
            <person name="Grigoriev I.V."/>
            <person name="Crous P."/>
            <person name="Smith M.E."/>
        </authorList>
    </citation>
    <scope>NUCLEOTIDE SEQUENCE</scope>
    <source>
        <strain evidence="3">BCRC 34381</strain>
    </source>
</reference>
<evidence type="ECO:0000256" key="2">
    <source>
        <dbReference type="SAM" id="Phobius"/>
    </source>
</evidence>
<evidence type="ECO:0000256" key="1">
    <source>
        <dbReference type="SAM" id="MobiDB-lite"/>
    </source>
</evidence>
<keyword evidence="2" id="KW-0812">Transmembrane</keyword>
<accession>A0A9W8CNI8</accession>
<evidence type="ECO:0000313" key="3">
    <source>
        <dbReference type="EMBL" id="KAJ1717912.1"/>
    </source>
</evidence>
<sequence length="232" mass="24668">VDGWRVLSVAGIIATYIYMVCFICRARRRTRHAAGIIESGLGSFAYTAHVKSRPAIATVPHYSAIDSGPASNVTSDGRGLFSQSIHNVHHWALSKLGRSNADTAAFGALRAKIDTAAVSAGEAPAPCRTIGLAIGAPDIAGNDEPQGGNAARPQSLTTPSVARSPRSYYEQFKRSFVNNIVRWFTITTDIPSPTFPPSIFDSIGRDDKHEATAASSSTIHCEFCSSSTDITA</sequence>
<feature type="compositionally biased region" description="Polar residues" evidence="1">
    <location>
        <begin position="152"/>
        <end position="161"/>
    </location>
</feature>
<feature type="non-terminal residue" evidence="3">
    <location>
        <position position="232"/>
    </location>
</feature>
<dbReference type="EMBL" id="JANBOI010004236">
    <property type="protein sequence ID" value="KAJ1717912.1"/>
    <property type="molecule type" value="Genomic_DNA"/>
</dbReference>
<feature type="non-terminal residue" evidence="3">
    <location>
        <position position="1"/>
    </location>
</feature>